<proteinExistence type="predicted"/>
<evidence type="ECO:0000259" key="2">
    <source>
        <dbReference type="Pfam" id="PF02120"/>
    </source>
</evidence>
<feature type="region of interest" description="Disordered" evidence="1">
    <location>
        <begin position="487"/>
        <end position="561"/>
    </location>
</feature>
<dbReference type="EMBL" id="SBIP01000003">
    <property type="protein sequence ID" value="RWX77020.1"/>
    <property type="molecule type" value="Genomic_DNA"/>
</dbReference>
<keyword evidence="3" id="KW-0969">Cilium</keyword>
<dbReference type="OrthoDB" id="8117459at2"/>
<protein>
    <submittedName>
        <fullName evidence="3">Flagellar hook-length control protein FliK</fullName>
    </submittedName>
</protein>
<dbReference type="RefSeq" id="WP_128443934.1">
    <property type="nucleotide sequence ID" value="NZ_SBIP01000003.1"/>
</dbReference>
<dbReference type="InterPro" id="IPR038610">
    <property type="entry name" value="FliK-like_C_sf"/>
</dbReference>
<organism evidence="3 4">
    <name type="scientific">Neorhizobium lilium</name>
    <dbReference type="NCBI Taxonomy" id="2503024"/>
    <lineage>
        <taxon>Bacteria</taxon>
        <taxon>Pseudomonadati</taxon>
        <taxon>Pseudomonadota</taxon>
        <taxon>Alphaproteobacteria</taxon>
        <taxon>Hyphomicrobiales</taxon>
        <taxon>Rhizobiaceae</taxon>
        <taxon>Rhizobium/Agrobacterium group</taxon>
        <taxon>Neorhizobium</taxon>
    </lineage>
</organism>
<evidence type="ECO:0000313" key="3">
    <source>
        <dbReference type="EMBL" id="RWX77020.1"/>
    </source>
</evidence>
<feature type="compositionally biased region" description="Low complexity" evidence="1">
    <location>
        <begin position="239"/>
        <end position="255"/>
    </location>
</feature>
<dbReference type="Gene3D" id="3.30.750.140">
    <property type="match status" value="1"/>
</dbReference>
<dbReference type="Pfam" id="PF02120">
    <property type="entry name" value="Flg_hook"/>
    <property type="match status" value="1"/>
</dbReference>
<gene>
    <name evidence="3" type="ORF">EPK99_15270</name>
</gene>
<feature type="compositionally biased region" description="Polar residues" evidence="1">
    <location>
        <begin position="550"/>
        <end position="561"/>
    </location>
</feature>
<accession>A0A3S3SCP5</accession>
<reference evidence="3 4" key="1">
    <citation type="submission" date="2019-01" db="EMBL/GenBank/DDBJ databases">
        <title>The draft genome of Rhizobium sp. 24NR.</title>
        <authorList>
            <person name="Liu L."/>
            <person name="Liang L."/>
            <person name="Shi S."/>
            <person name="Xu L."/>
            <person name="Wang X."/>
            <person name="Li L."/>
            <person name="Zhang X."/>
        </authorList>
    </citation>
    <scope>NUCLEOTIDE SEQUENCE [LARGE SCALE GENOMIC DNA]</scope>
    <source>
        <strain evidence="3 4">24NR</strain>
    </source>
</reference>
<feature type="region of interest" description="Disordered" evidence="1">
    <location>
        <begin position="215"/>
        <end position="255"/>
    </location>
</feature>
<dbReference type="InterPro" id="IPR021136">
    <property type="entry name" value="Flagellar_hook_control-like_C"/>
</dbReference>
<feature type="compositionally biased region" description="Polar residues" evidence="1">
    <location>
        <begin position="44"/>
        <end position="63"/>
    </location>
</feature>
<feature type="domain" description="Flagellar hook-length control protein-like C-terminal" evidence="2">
    <location>
        <begin position="416"/>
        <end position="490"/>
    </location>
</feature>
<evidence type="ECO:0000313" key="4">
    <source>
        <dbReference type="Proteomes" id="UP000287687"/>
    </source>
</evidence>
<name>A0A3S3SCP5_9HYPH</name>
<keyword evidence="3" id="KW-0282">Flagellum</keyword>
<dbReference type="CDD" id="cd17470">
    <property type="entry name" value="T3SS_Flik_C"/>
    <property type="match status" value="1"/>
</dbReference>
<feature type="compositionally biased region" description="Low complexity" evidence="1">
    <location>
        <begin position="90"/>
        <end position="106"/>
    </location>
</feature>
<feature type="compositionally biased region" description="Low complexity" evidence="1">
    <location>
        <begin position="487"/>
        <end position="513"/>
    </location>
</feature>
<dbReference type="Proteomes" id="UP000287687">
    <property type="component" value="Unassembled WGS sequence"/>
</dbReference>
<comment type="caution">
    <text evidence="3">The sequence shown here is derived from an EMBL/GenBank/DDBJ whole genome shotgun (WGS) entry which is preliminary data.</text>
</comment>
<keyword evidence="4" id="KW-1185">Reference proteome</keyword>
<feature type="region of interest" description="Disordered" evidence="1">
    <location>
        <begin position="22"/>
        <end position="66"/>
    </location>
</feature>
<evidence type="ECO:0000256" key="1">
    <source>
        <dbReference type="SAM" id="MobiDB-lite"/>
    </source>
</evidence>
<feature type="compositionally biased region" description="Polar residues" evidence="1">
    <location>
        <begin position="523"/>
        <end position="537"/>
    </location>
</feature>
<keyword evidence="3" id="KW-0966">Cell projection</keyword>
<feature type="region of interest" description="Disordered" evidence="1">
    <location>
        <begin position="84"/>
        <end position="116"/>
    </location>
</feature>
<dbReference type="AlphaFoldDB" id="A0A3S3SCP5"/>
<sequence length="561" mass="56435">MTNVAAAATSTVTDPSMAALLSKTSSQGGDAGAFARALTDANEDNNSNPAQLDGQETNPSADSTPAARFNALNNLASLGSQLQMTGTAGTDTSAAQQAAEQASTDAPQPPSQPATNTAQTLLQAIAPQGAQQQPPADMAQTAAQQSAAAQALLQAAAQQGALPADDGQVPPRATGAKTDLSADEISAALVSAGQEELAAGLDLTKFTAAVTGVKRPSSALAEGSKGKAADEAASPDDVAGSGQADAPAPAANAQLAPSSASAEALLQLMVNSATGAKGDPSALNATDGTIADGPAKIDAAVSLDDSDTSMDFLAPTGGETDAPDTKSFRFQKVGDAAVAISLSITKGDGGGAELQESVGDIEKPEMITVLDSRRYLGFGMGSNASNLLSAASNDRDWASAMYPASSLSNAASVSSTGNVVNTLKLQLSPEHLGTVTANMRLQGEELSIHLTVHNAAAYRELSNDSKPMLEALRAQGFNVDQVTVSLASSADPNSNSSSGQPQANNNPQAQHQQPQRDGEAARQQAQGRSSGQPGGNETENRNETAVEASVRSNGNAGSVYL</sequence>